<gene>
    <name evidence="1" type="ORF">HMPREF9696_00289</name>
</gene>
<keyword evidence="2" id="KW-1185">Reference proteome</keyword>
<name>K8PME3_9BRAD</name>
<evidence type="ECO:0000313" key="2">
    <source>
        <dbReference type="Proteomes" id="UP000001095"/>
    </source>
</evidence>
<comment type="caution">
    <text evidence="1">The sequence shown here is derived from an EMBL/GenBank/DDBJ whole genome shotgun (WGS) entry which is preliminary data.</text>
</comment>
<dbReference type="PATRIC" id="fig|883079.3.peg.301"/>
<evidence type="ECO:0008006" key="3">
    <source>
        <dbReference type="Google" id="ProtNLM"/>
    </source>
</evidence>
<dbReference type="Proteomes" id="UP000001095">
    <property type="component" value="Unassembled WGS sequence"/>
</dbReference>
<evidence type="ECO:0000313" key="1">
    <source>
        <dbReference type="EMBL" id="EKS42746.1"/>
    </source>
</evidence>
<dbReference type="EMBL" id="AGWY01000001">
    <property type="protein sequence ID" value="EKS42746.1"/>
    <property type="molecule type" value="Genomic_DNA"/>
</dbReference>
<proteinExistence type="predicted"/>
<sequence>MNSRSTARPANLLAELQDALAHGTVARRVETLRRVTDLFMYGVADYTNEQINVFDDVFHCLIEEIEVSAKSLLANRLAPVPKAPPRLIYTLAFDDEIEVAAPVLSQSERLNDEMLIENARCKSQGHLLAISKRKVLSNAVTDVLVERGNNEVVESAVNNPGAEFSDDGFTRLVSRAEGNDNLATCLGMRRGIPKPHYLKLIARASDSVRERLQAANPEHADDVSAAVEQAALTVEERASGEVSANAQNLVKSLFDDGRLDEKQIAEFAAAKRFGETSAALAICTNVPVATVESMMIEAKSEGLMVLAKVAGLSWPSLKLILELRGGAPDTENIEEHKSSYDMLRPSTAQQVLRFYRMRQDAAQIESA</sequence>
<protein>
    <recommendedName>
        <fullName evidence="3">DUF2336 domain-containing protein</fullName>
    </recommendedName>
</protein>
<dbReference type="AlphaFoldDB" id="K8PME3"/>
<dbReference type="HOGENOM" id="CLU_056688_0_0_5"/>
<dbReference type="RefSeq" id="WP_002711155.1">
    <property type="nucleotide sequence ID" value="NZ_KB375281.1"/>
</dbReference>
<dbReference type="OrthoDB" id="8443186at2"/>
<dbReference type="Pfam" id="PF10098">
    <property type="entry name" value="DUF2336"/>
    <property type="match status" value="1"/>
</dbReference>
<accession>K8PME3</accession>
<reference evidence="1 2" key="1">
    <citation type="submission" date="2012-04" db="EMBL/GenBank/DDBJ databases">
        <title>The Genome Sequence of Afipia clevelandensis ATCC 49720.</title>
        <authorList>
            <consortium name="The Broad Institute Genome Sequencing Platform"/>
            <person name="Earl A."/>
            <person name="Ward D."/>
            <person name="Feldgarden M."/>
            <person name="Gevers D."/>
            <person name="Huys G."/>
            <person name="Walker B."/>
            <person name="Young S.K."/>
            <person name="Zeng Q."/>
            <person name="Gargeya S."/>
            <person name="Fitzgerald M."/>
            <person name="Haas B."/>
            <person name="Abouelleil A."/>
            <person name="Alvarado L."/>
            <person name="Arachchi H.M."/>
            <person name="Berlin A."/>
            <person name="Chapman S.B."/>
            <person name="Goldberg J."/>
            <person name="Griggs A."/>
            <person name="Gujja S."/>
            <person name="Hansen M."/>
            <person name="Howarth C."/>
            <person name="Imamovic A."/>
            <person name="Larimer J."/>
            <person name="McCowen C."/>
            <person name="Montmayeur A."/>
            <person name="Murphy C."/>
            <person name="Neiman D."/>
            <person name="Pearson M."/>
            <person name="Priest M."/>
            <person name="Roberts A."/>
            <person name="Saif S."/>
            <person name="Shea T."/>
            <person name="Sisk P."/>
            <person name="Sykes S."/>
            <person name="Wortman J."/>
            <person name="Nusbaum C."/>
            <person name="Birren B."/>
        </authorList>
    </citation>
    <scope>NUCLEOTIDE SEQUENCE [LARGE SCALE GENOMIC DNA]</scope>
    <source>
        <strain evidence="1 2">ATCC 49720</strain>
    </source>
</reference>
<organism evidence="1 2">
    <name type="scientific">Afipia clevelandensis ATCC 49720</name>
    <dbReference type="NCBI Taxonomy" id="883079"/>
    <lineage>
        <taxon>Bacteria</taxon>
        <taxon>Pseudomonadati</taxon>
        <taxon>Pseudomonadota</taxon>
        <taxon>Alphaproteobacteria</taxon>
        <taxon>Hyphomicrobiales</taxon>
        <taxon>Nitrobacteraceae</taxon>
        <taxon>Afipia</taxon>
    </lineage>
</organism>
<dbReference type="InterPro" id="IPR019285">
    <property type="entry name" value="DUF2336"/>
</dbReference>